<accession>A0A2N9JJW5</accession>
<reference evidence="1 2" key="1">
    <citation type="submission" date="2018-02" db="EMBL/GenBank/DDBJ databases">
        <authorList>
            <person name="Cohen D.B."/>
            <person name="Kent A.D."/>
        </authorList>
    </citation>
    <scope>NUCLEOTIDE SEQUENCE [LARGE SCALE GENOMIC DNA]</scope>
    <source>
        <strain evidence="1">1</strain>
    </source>
</reference>
<dbReference type="GO" id="GO:0019748">
    <property type="term" value="P:secondary metabolic process"/>
    <property type="evidence" value="ECO:0007669"/>
    <property type="project" value="InterPro"/>
</dbReference>
<gene>
    <name evidence="1" type="ORF">MPLG2_2821</name>
</gene>
<dbReference type="GO" id="GO:0016773">
    <property type="term" value="F:phosphotransferase activity, alcohol group as acceptor"/>
    <property type="evidence" value="ECO:0007669"/>
    <property type="project" value="InterPro"/>
</dbReference>
<dbReference type="Pfam" id="PF04655">
    <property type="entry name" value="APH_6_hur"/>
    <property type="match status" value="1"/>
</dbReference>
<dbReference type="SUPFAM" id="SSF56112">
    <property type="entry name" value="Protein kinase-like (PK-like)"/>
    <property type="match status" value="1"/>
</dbReference>
<organism evidence="1 2">
    <name type="scientific">Micropruina glycogenica</name>
    <dbReference type="NCBI Taxonomy" id="75385"/>
    <lineage>
        <taxon>Bacteria</taxon>
        <taxon>Bacillati</taxon>
        <taxon>Actinomycetota</taxon>
        <taxon>Actinomycetes</taxon>
        <taxon>Propionibacteriales</taxon>
        <taxon>Nocardioidaceae</taxon>
        <taxon>Micropruina</taxon>
    </lineage>
</organism>
<evidence type="ECO:0000313" key="2">
    <source>
        <dbReference type="Proteomes" id="UP000238164"/>
    </source>
</evidence>
<evidence type="ECO:0000313" key="1">
    <source>
        <dbReference type="EMBL" id="SPD87851.1"/>
    </source>
</evidence>
<dbReference type="Gene3D" id="3.90.1200.10">
    <property type="match status" value="1"/>
</dbReference>
<protein>
    <recommendedName>
        <fullName evidence="3">Streptomycin 6-kinase</fullName>
    </recommendedName>
</protein>
<dbReference type="AlphaFoldDB" id="A0A2N9JJW5"/>
<name>A0A2N9JJW5_9ACTN</name>
<proteinExistence type="predicted"/>
<dbReference type="Proteomes" id="UP000238164">
    <property type="component" value="Chromosome 1"/>
</dbReference>
<dbReference type="KEGG" id="mgg:MPLG2_2821"/>
<dbReference type="EMBL" id="LT985188">
    <property type="protein sequence ID" value="SPD87851.1"/>
    <property type="molecule type" value="Genomic_DNA"/>
</dbReference>
<dbReference type="RefSeq" id="WP_105186497.1">
    <property type="nucleotide sequence ID" value="NZ_BAAAGO010000008.1"/>
</dbReference>
<sequence>MGTDVIEAAVAEARRRADRSDRDLQGHVVHYAQTVPVVVSRWRLNPVGWFEGGVNPPPLDVVTEQGQRAVLKVQPPGEQDVVARVLRAADGHGYVRLLGWSAPDGALLTQRLGESLWTSSPRLADQVAVVAPLLREAWTVPLTQGAPFAAKASGLAGILRDLGPRYGTSAPRALKLAADYAQRLTADERPEVVCHGDPHAGNVLRRGEGWALIDPDGFAGEPAYDLGVVLRDACHEVTAAESQQFGAGVALLRQQCVRLAELGGVEADRVWQWAFVERVTTGLYLHWFGYPDQGDSFLSTAETIAE</sequence>
<evidence type="ECO:0008006" key="3">
    <source>
        <dbReference type="Google" id="ProtNLM"/>
    </source>
</evidence>
<dbReference type="InterPro" id="IPR011009">
    <property type="entry name" value="Kinase-like_dom_sf"/>
</dbReference>
<dbReference type="OrthoDB" id="3638028at2"/>
<dbReference type="InterPro" id="IPR006748">
    <property type="entry name" value="NH2Glyco/OHUrea_AB-resist_kin"/>
</dbReference>
<keyword evidence="2" id="KW-1185">Reference proteome</keyword>